<organism evidence="2 3">
    <name type="scientific">Exiguobacterium oxidotolerans</name>
    <dbReference type="NCBI Taxonomy" id="223958"/>
    <lineage>
        <taxon>Bacteria</taxon>
        <taxon>Bacillati</taxon>
        <taxon>Bacillota</taxon>
        <taxon>Bacilli</taxon>
        <taxon>Bacillales</taxon>
        <taxon>Bacillales Family XII. Incertae Sedis</taxon>
        <taxon>Exiguobacterium</taxon>
    </lineage>
</organism>
<proteinExistence type="predicted"/>
<evidence type="ECO:0000313" key="3">
    <source>
        <dbReference type="Proteomes" id="UP000439752"/>
    </source>
</evidence>
<gene>
    <name evidence="2" type="ORF">EXIGUO9Y_90030</name>
</gene>
<dbReference type="SUPFAM" id="SSF109854">
    <property type="entry name" value="DinB/YfiT-like putative metalloenzymes"/>
    <property type="match status" value="1"/>
</dbReference>
<dbReference type="Gene3D" id="1.20.120.450">
    <property type="entry name" value="dinb family like domain"/>
    <property type="match status" value="1"/>
</dbReference>
<evidence type="ECO:0000313" key="2">
    <source>
        <dbReference type="EMBL" id="VWX38809.1"/>
    </source>
</evidence>
<dbReference type="EMBL" id="CABWKQ010000059">
    <property type="protein sequence ID" value="VWX38809.1"/>
    <property type="molecule type" value="Genomic_DNA"/>
</dbReference>
<dbReference type="Proteomes" id="UP000439752">
    <property type="component" value="Unassembled WGS sequence"/>
</dbReference>
<keyword evidence="3" id="KW-1185">Reference proteome</keyword>
<feature type="domain" description="DinB-like" evidence="1">
    <location>
        <begin position="34"/>
        <end position="147"/>
    </location>
</feature>
<dbReference type="AlphaFoldDB" id="A0A653IHM6"/>
<dbReference type="InterPro" id="IPR034660">
    <property type="entry name" value="DinB/YfiT-like"/>
</dbReference>
<sequence>MRSSKKWNTGRSRGVLVDEWQQALQRHVAVGVRTTNRLMEVIQPDDWQKQPIPGKRSVYEVAAHLAVLLEADLRIATGATAEEMAQFYAIPVPTGQLVDRLDQSWQYYQDRLAGGFATEPTYWGVRDSSSGWLVEAAVHLYHHRSQLFDYLNLLGYDIELALFE</sequence>
<protein>
    <recommendedName>
        <fullName evidence="1">DinB-like domain-containing protein</fullName>
    </recommendedName>
</protein>
<accession>A0A653IHM6</accession>
<name>A0A653IHM6_9BACL</name>
<dbReference type="Pfam" id="PF12867">
    <property type="entry name" value="DinB_2"/>
    <property type="match status" value="1"/>
</dbReference>
<evidence type="ECO:0000259" key="1">
    <source>
        <dbReference type="Pfam" id="PF12867"/>
    </source>
</evidence>
<dbReference type="InterPro" id="IPR024775">
    <property type="entry name" value="DinB-like"/>
</dbReference>
<reference evidence="2 3" key="1">
    <citation type="submission" date="2019-10" db="EMBL/GenBank/DDBJ databases">
        <authorList>
            <person name="Karimi E."/>
        </authorList>
    </citation>
    <scope>NUCLEOTIDE SEQUENCE [LARGE SCALE GENOMIC DNA]</scope>
    <source>
        <strain evidence="2">Exiguobacterium sp. 9Y</strain>
    </source>
</reference>